<dbReference type="EMBL" id="JAMYWD010000006">
    <property type="protein sequence ID" value="KAJ4969098.1"/>
    <property type="molecule type" value="Genomic_DNA"/>
</dbReference>
<evidence type="ECO:0000256" key="6">
    <source>
        <dbReference type="ARBA" id="ARBA00023136"/>
    </source>
</evidence>
<evidence type="ECO:0000256" key="8">
    <source>
        <dbReference type="PIRSR" id="PIRSR605150-1"/>
    </source>
</evidence>
<feature type="binding site" evidence="9">
    <location>
        <position position="106"/>
    </location>
    <ligand>
        <name>UDP-alpha-D-glucose</name>
        <dbReference type="ChEBI" id="CHEBI:58885"/>
    </ligand>
</feature>
<keyword evidence="13" id="KW-1185">Reference proteome</keyword>
<feature type="transmembrane region" description="Helical" evidence="11">
    <location>
        <begin position="590"/>
        <end position="608"/>
    </location>
</feature>
<feature type="transmembrane region" description="Helical" evidence="11">
    <location>
        <begin position="677"/>
        <end position="695"/>
    </location>
</feature>
<evidence type="ECO:0000256" key="5">
    <source>
        <dbReference type="ARBA" id="ARBA00022989"/>
    </source>
</evidence>
<evidence type="ECO:0000313" key="13">
    <source>
        <dbReference type="Proteomes" id="UP001141806"/>
    </source>
</evidence>
<evidence type="ECO:0008006" key="14">
    <source>
        <dbReference type="Google" id="ProtNLM"/>
    </source>
</evidence>
<evidence type="ECO:0000256" key="10">
    <source>
        <dbReference type="PIRSR" id="PIRSR605150-3"/>
    </source>
</evidence>
<keyword evidence="5 11" id="KW-1133">Transmembrane helix</keyword>
<reference evidence="12" key="1">
    <citation type="journal article" date="2023" name="Plant J.">
        <title>The genome of the king protea, Protea cynaroides.</title>
        <authorList>
            <person name="Chang J."/>
            <person name="Duong T.A."/>
            <person name="Schoeman C."/>
            <person name="Ma X."/>
            <person name="Roodt D."/>
            <person name="Barker N."/>
            <person name="Li Z."/>
            <person name="Van de Peer Y."/>
            <person name="Mizrachi E."/>
        </authorList>
    </citation>
    <scope>NUCLEOTIDE SEQUENCE</scope>
    <source>
        <tissue evidence="12">Young leaves</tissue>
    </source>
</reference>
<dbReference type="OrthoDB" id="72851at2759"/>
<evidence type="ECO:0000256" key="2">
    <source>
        <dbReference type="ARBA" id="ARBA00022676"/>
    </source>
</evidence>
<feature type="binding site" evidence="9">
    <location>
        <position position="135"/>
    </location>
    <ligand>
        <name>UDP-alpha-D-glucose</name>
        <dbReference type="ChEBI" id="CHEBI:58885"/>
    </ligand>
</feature>
<feature type="transmembrane region" description="Helical" evidence="11">
    <location>
        <begin position="644"/>
        <end position="665"/>
    </location>
</feature>
<keyword evidence="7" id="KW-0961">Cell wall biogenesis/degradation</keyword>
<dbReference type="GO" id="GO:0012505">
    <property type="term" value="C:endomembrane system"/>
    <property type="evidence" value="ECO:0007669"/>
    <property type="project" value="UniProtKB-SubCell"/>
</dbReference>
<feature type="transmembrane region" description="Helical" evidence="11">
    <location>
        <begin position="707"/>
        <end position="730"/>
    </location>
</feature>
<feature type="binding site" evidence="9">
    <location>
        <position position="105"/>
    </location>
    <ligand>
        <name>UDP-alpha-D-glucose</name>
        <dbReference type="ChEBI" id="CHEBI:58885"/>
    </ligand>
</feature>
<dbReference type="GO" id="GO:0016760">
    <property type="term" value="F:cellulose synthase (UDP-forming) activity"/>
    <property type="evidence" value="ECO:0007669"/>
    <property type="project" value="InterPro"/>
</dbReference>
<dbReference type="PANTHER" id="PTHR13301">
    <property type="entry name" value="X-BOX TRANSCRIPTION FACTOR-RELATED"/>
    <property type="match status" value="1"/>
</dbReference>
<dbReference type="GO" id="GO:0071555">
    <property type="term" value="P:cell wall organization"/>
    <property type="evidence" value="ECO:0007669"/>
    <property type="project" value="UniProtKB-KW"/>
</dbReference>
<feature type="active site" evidence="8">
    <location>
        <position position="135"/>
    </location>
</feature>
<name>A0A9Q0KEH6_9MAGN</name>
<comment type="caution">
    <text evidence="12">The sequence shown here is derived from an EMBL/GenBank/DDBJ whole genome shotgun (WGS) entry which is preliminary data.</text>
</comment>
<keyword evidence="3" id="KW-0808">Transferase</keyword>
<evidence type="ECO:0000256" key="7">
    <source>
        <dbReference type="ARBA" id="ARBA00023316"/>
    </source>
</evidence>
<dbReference type="GO" id="GO:0016020">
    <property type="term" value="C:membrane"/>
    <property type="evidence" value="ECO:0007669"/>
    <property type="project" value="InterPro"/>
</dbReference>
<dbReference type="Pfam" id="PF03552">
    <property type="entry name" value="Cellulose_synt"/>
    <property type="match status" value="2"/>
</dbReference>
<accession>A0A9Q0KEH6</accession>
<proteinExistence type="predicted"/>
<keyword evidence="4 11" id="KW-0812">Transmembrane</keyword>
<evidence type="ECO:0000256" key="4">
    <source>
        <dbReference type="ARBA" id="ARBA00022692"/>
    </source>
</evidence>
<feature type="binding site" evidence="10">
    <location>
        <position position="288"/>
    </location>
    <ligand>
        <name>Mn(2+)</name>
        <dbReference type="ChEBI" id="CHEBI:29035"/>
    </ligand>
</feature>
<dbReference type="SUPFAM" id="SSF53448">
    <property type="entry name" value="Nucleotide-diphospho-sugar transferases"/>
    <property type="match status" value="1"/>
</dbReference>
<gene>
    <name evidence="12" type="ORF">NE237_015799</name>
</gene>
<protein>
    <recommendedName>
        <fullName evidence="14">Cellulose synthase-like protein G2</fullName>
    </recommendedName>
</protein>
<dbReference type="AlphaFoldDB" id="A0A9Q0KEH6"/>
<evidence type="ECO:0000256" key="11">
    <source>
        <dbReference type="SAM" id="Phobius"/>
    </source>
</evidence>
<feature type="transmembrane region" description="Helical" evidence="11">
    <location>
        <begin position="514"/>
        <end position="536"/>
    </location>
</feature>
<evidence type="ECO:0000256" key="1">
    <source>
        <dbReference type="ARBA" id="ARBA00004127"/>
    </source>
</evidence>
<sequence length="731" mass="82868">MEMKNSPLHVCKVQQPDATIYKVHNLIHAIALLALLCYRASSLDVIPTLPWALITASELLLCFMWLLRQPFRWRPVSRTVFPEGLPKDDKLSAVDVFICTADPTKEPTLEVMNTVVSAMSLDYPPEKLSVYLSDDAGSPLTLFALHEAASFASSWVPFCRKYRIDTICPDAFLSGSASVHGDDDTSLRSMDFISELEKMKSKYELFRERVRRAKEKLETGLKDHPPLFQVINDKQVLADEEQAKIPLLIYVSREKRPTHPHHFKAGALNVLLRVSSIISNAPYILVLDCDMYCNNPSSIRQAMSFHLDPKLSQSLAFVQFPQTFYNVSNNDIYEGQLRYVFKTFWPSMDGFQGPVLSGTGFYLKRKALYGGPMQEDEDLLQLRSCFGNSNKLIASLHQNYHHIPIIGESSNELLQEAQILASCSYEKGTQWGEQKGFLYHSLVEDYFSGFIMHCRGWKSVYYNPSIPAFLGSATISFNESMIQNLRWNSGLLEVGLSRFCPIIYGVSRMSIPQAMAYGFLAFHPLYSFPLMCYATIPQLCLLNGISLYPKVSNPWFVVFAISYISSLSQHLSEVLLCGDSLRTWWNEQRIWMIKSVVPLFLSCLDVFMKMIGIREANFMLTSKVVDEEQVEKYKKGIFDFRGSMLFLIILATLVTINMVSLVGGLVRVMSEASYDDMFVQVFLSFAILAFGYPIMEGMIFRKDKGCISAPISIISVIVSIIFLSLGSFLFF</sequence>
<evidence type="ECO:0000256" key="9">
    <source>
        <dbReference type="PIRSR" id="PIRSR605150-2"/>
    </source>
</evidence>
<keyword evidence="6 11" id="KW-0472">Membrane</keyword>
<evidence type="ECO:0000256" key="3">
    <source>
        <dbReference type="ARBA" id="ARBA00022679"/>
    </source>
</evidence>
<dbReference type="GO" id="GO:0030244">
    <property type="term" value="P:cellulose biosynthetic process"/>
    <property type="evidence" value="ECO:0007669"/>
    <property type="project" value="InterPro"/>
</dbReference>
<dbReference type="Gene3D" id="3.90.550.10">
    <property type="entry name" value="Spore Coat Polysaccharide Biosynthesis Protein SpsA, Chain A"/>
    <property type="match status" value="2"/>
</dbReference>
<comment type="subcellular location">
    <subcellularLocation>
        <location evidence="1">Endomembrane system</location>
        <topology evidence="1">Multi-pass membrane protein</topology>
    </subcellularLocation>
</comment>
<dbReference type="InterPro" id="IPR005150">
    <property type="entry name" value="Cellulose_synth"/>
</dbReference>
<organism evidence="12 13">
    <name type="scientific">Protea cynaroides</name>
    <dbReference type="NCBI Taxonomy" id="273540"/>
    <lineage>
        <taxon>Eukaryota</taxon>
        <taxon>Viridiplantae</taxon>
        <taxon>Streptophyta</taxon>
        <taxon>Embryophyta</taxon>
        <taxon>Tracheophyta</taxon>
        <taxon>Spermatophyta</taxon>
        <taxon>Magnoliopsida</taxon>
        <taxon>Proteales</taxon>
        <taxon>Proteaceae</taxon>
        <taxon>Protea</taxon>
    </lineage>
</organism>
<feature type="active site" evidence="8">
    <location>
        <position position="445"/>
    </location>
</feature>
<dbReference type="Proteomes" id="UP001141806">
    <property type="component" value="Unassembled WGS sequence"/>
</dbReference>
<keyword evidence="2" id="KW-0328">Glycosyltransferase</keyword>
<feature type="binding site" evidence="10">
    <location>
        <position position="264"/>
    </location>
    <ligand>
        <name>Mn(2+)</name>
        <dbReference type="ChEBI" id="CHEBI:29035"/>
    </ligand>
</feature>
<dbReference type="InterPro" id="IPR029044">
    <property type="entry name" value="Nucleotide-diphossugar_trans"/>
</dbReference>
<evidence type="ECO:0000313" key="12">
    <source>
        <dbReference type="EMBL" id="KAJ4969098.1"/>
    </source>
</evidence>